<evidence type="ECO:0000313" key="1">
    <source>
        <dbReference type="EMBL" id="ABD89992.1"/>
    </source>
</evidence>
<proteinExistence type="predicted"/>
<name>Q20XZ4_RHOPB</name>
<dbReference type="EMBL" id="CP000301">
    <property type="protein sequence ID" value="ABD89992.1"/>
    <property type="molecule type" value="Genomic_DNA"/>
</dbReference>
<dbReference type="InterPro" id="IPR011990">
    <property type="entry name" value="TPR-like_helical_dom_sf"/>
</dbReference>
<gene>
    <name evidence="1" type="ordered locus">RPC_4469</name>
</gene>
<dbReference type="eggNOG" id="COG0457">
    <property type="taxonomic scope" value="Bacteria"/>
</dbReference>
<dbReference type="HOGENOM" id="CLU_114962_0_0_5"/>
<protein>
    <submittedName>
        <fullName evidence="1">Tetratricopeptide TPR_2</fullName>
    </submittedName>
</protein>
<dbReference type="Gene3D" id="1.25.40.10">
    <property type="entry name" value="Tetratricopeptide repeat domain"/>
    <property type="match status" value="1"/>
</dbReference>
<dbReference type="KEGG" id="rpc:RPC_4469"/>
<accession>Q20XZ4</accession>
<dbReference type="AlphaFoldDB" id="Q20XZ4"/>
<dbReference type="OrthoDB" id="192577at2"/>
<dbReference type="STRING" id="316056.RPC_4469"/>
<dbReference type="RefSeq" id="WP_011474872.1">
    <property type="nucleotide sequence ID" value="NC_007925.1"/>
</dbReference>
<reference evidence="1" key="1">
    <citation type="submission" date="2006-03" db="EMBL/GenBank/DDBJ databases">
        <title>Complete sequence of Rhodopseudomonas palustris BisB18.</title>
        <authorList>
            <consortium name="US DOE Joint Genome Institute"/>
            <person name="Copeland A."/>
            <person name="Lucas S."/>
            <person name="Lapidus A."/>
            <person name="Barry K."/>
            <person name="Detter J.C."/>
            <person name="Glavina del Rio T."/>
            <person name="Hammon N."/>
            <person name="Israni S."/>
            <person name="Dalin E."/>
            <person name="Tice H."/>
            <person name="Pitluck S."/>
            <person name="Chain P."/>
            <person name="Malfatti S."/>
            <person name="Shin M."/>
            <person name="Vergez L."/>
            <person name="Schmutz J."/>
            <person name="Larimer F."/>
            <person name="Land M."/>
            <person name="Hauser L."/>
            <person name="Pelletier D.A."/>
            <person name="Kyrpides N."/>
            <person name="Anderson I."/>
            <person name="Oda Y."/>
            <person name="Harwood C.S."/>
            <person name="Richardson P."/>
        </authorList>
    </citation>
    <scope>NUCLEOTIDE SEQUENCE [LARGE SCALE GENOMIC DNA]</scope>
    <source>
        <strain evidence="1">BisB18</strain>
    </source>
</reference>
<organism evidence="1">
    <name type="scientific">Rhodopseudomonas palustris (strain BisB18)</name>
    <dbReference type="NCBI Taxonomy" id="316056"/>
    <lineage>
        <taxon>Bacteria</taxon>
        <taxon>Pseudomonadati</taxon>
        <taxon>Pseudomonadota</taxon>
        <taxon>Alphaproteobacteria</taxon>
        <taxon>Hyphomicrobiales</taxon>
        <taxon>Nitrobacteraceae</taxon>
        <taxon>Rhodopseudomonas</taxon>
    </lineage>
</organism>
<sequence>MAPAAGNEPPMFGAEPSLLADALLGAGLPAAAERHLDQAASLYHRAELAEQHLYEAKALAPDHAAVLIGLYRFYFYKGRLEEALDVACHCLGKAARDNSLVADWHCVKPGDADFSNYAAVLPRFYLFTLKAYAYLQMRLGDVDEGHAAVQKLLELDPTDKVNAGLLLGVWQRIGKSDDD</sequence>
<dbReference type="SUPFAM" id="SSF48452">
    <property type="entry name" value="TPR-like"/>
    <property type="match status" value="1"/>
</dbReference>